<name>A0A835R4T5_VANPL</name>
<proteinExistence type="predicted"/>
<dbReference type="OrthoDB" id="10071381at2759"/>
<evidence type="ECO:0000313" key="2">
    <source>
        <dbReference type="Proteomes" id="UP000636800"/>
    </source>
</evidence>
<comment type="caution">
    <text evidence="1">The sequence shown here is derived from an EMBL/GenBank/DDBJ whole genome shotgun (WGS) entry which is preliminary data.</text>
</comment>
<reference evidence="1 2" key="1">
    <citation type="journal article" date="2020" name="Nat. Food">
        <title>A phased Vanilla planifolia genome enables genetic improvement of flavour and production.</title>
        <authorList>
            <person name="Hasing T."/>
            <person name="Tang H."/>
            <person name="Brym M."/>
            <person name="Khazi F."/>
            <person name="Huang T."/>
            <person name="Chambers A.H."/>
        </authorList>
    </citation>
    <scope>NUCLEOTIDE SEQUENCE [LARGE SCALE GENOMIC DNA]</scope>
    <source>
        <tissue evidence="1">Leaf</tissue>
    </source>
</reference>
<accession>A0A835R4T5</accession>
<dbReference type="AlphaFoldDB" id="A0A835R4T5"/>
<organism evidence="1 2">
    <name type="scientific">Vanilla planifolia</name>
    <name type="common">Vanilla</name>
    <dbReference type="NCBI Taxonomy" id="51239"/>
    <lineage>
        <taxon>Eukaryota</taxon>
        <taxon>Viridiplantae</taxon>
        <taxon>Streptophyta</taxon>
        <taxon>Embryophyta</taxon>
        <taxon>Tracheophyta</taxon>
        <taxon>Spermatophyta</taxon>
        <taxon>Magnoliopsida</taxon>
        <taxon>Liliopsida</taxon>
        <taxon>Asparagales</taxon>
        <taxon>Orchidaceae</taxon>
        <taxon>Vanilloideae</taxon>
        <taxon>Vanilleae</taxon>
        <taxon>Vanilla</taxon>
    </lineage>
</organism>
<dbReference type="EMBL" id="JADCNL010000004">
    <property type="protein sequence ID" value="KAG0485661.1"/>
    <property type="molecule type" value="Genomic_DNA"/>
</dbReference>
<keyword evidence="2" id="KW-1185">Reference proteome</keyword>
<gene>
    <name evidence="1" type="ORF">HPP92_009740</name>
</gene>
<evidence type="ECO:0000313" key="1">
    <source>
        <dbReference type="EMBL" id="KAG0485661.1"/>
    </source>
</evidence>
<protein>
    <submittedName>
        <fullName evidence="1">Uncharacterized protein</fullName>
    </submittedName>
</protein>
<dbReference type="Proteomes" id="UP000636800">
    <property type="component" value="Unassembled WGS sequence"/>
</dbReference>
<sequence>MELVLQDDSRYMFEPFLCWQNQAMDHGASVLHSVMSESSSSSLQRKTTAVFMQGSSSVASSDVGKGLLEGAEHEKKGCESSLFLWMD</sequence>